<feature type="domain" description="TIR" evidence="4">
    <location>
        <begin position="1"/>
        <end position="136"/>
    </location>
</feature>
<dbReference type="Pfam" id="PF01582">
    <property type="entry name" value="TIR"/>
    <property type="match status" value="1"/>
</dbReference>
<dbReference type="Gene3D" id="3.40.50.10140">
    <property type="entry name" value="Toll/interleukin-1 receptor homology (TIR) domain"/>
    <property type="match status" value="1"/>
</dbReference>
<dbReference type="FunFam" id="3.40.50.10140:FF:000007">
    <property type="entry name" value="Disease resistance protein (TIR-NBS-LRR class)"/>
    <property type="match status" value="1"/>
</dbReference>
<dbReference type="PANTHER" id="PTHR11017">
    <property type="entry name" value="LEUCINE-RICH REPEAT-CONTAINING PROTEIN"/>
    <property type="match status" value="1"/>
</dbReference>
<evidence type="ECO:0000256" key="1">
    <source>
        <dbReference type="ARBA" id="ARBA00022614"/>
    </source>
</evidence>
<dbReference type="InterPro" id="IPR058192">
    <property type="entry name" value="WHD_ROQ1-like"/>
</dbReference>
<dbReference type="GO" id="GO:0061809">
    <property type="term" value="F:NAD+ nucleosidase activity, cyclic ADP-ribose generating"/>
    <property type="evidence" value="ECO:0007669"/>
    <property type="project" value="UniProtKB-EC"/>
</dbReference>
<dbReference type="InterPro" id="IPR011713">
    <property type="entry name" value="Leu-rich_rpt_3"/>
</dbReference>
<dbReference type="SUPFAM" id="SSF52200">
    <property type="entry name" value="Toll/Interleukin receptor TIR domain"/>
    <property type="match status" value="1"/>
</dbReference>
<dbReference type="Pfam" id="PF07725">
    <property type="entry name" value="LRR_3"/>
    <property type="match status" value="1"/>
</dbReference>
<dbReference type="Gene3D" id="3.80.10.10">
    <property type="entry name" value="Ribonuclease Inhibitor"/>
    <property type="match status" value="3"/>
</dbReference>
<organism evidence="5">
    <name type="scientific">Fagus sylvatica</name>
    <name type="common">Beechnut</name>
    <dbReference type="NCBI Taxonomy" id="28930"/>
    <lineage>
        <taxon>Eukaryota</taxon>
        <taxon>Viridiplantae</taxon>
        <taxon>Streptophyta</taxon>
        <taxon>Embryophyta</taxon>
        <taxon>Tracheophyta</taxon>
        <taxon>Spermatophyta</taxon>
        <taxon>Magnoliopsida</taxon>
        <taxon>eudicotyledons</taxon>
        <taxon>Gunneridae</taxon>
        <taxon>Pentapetalae</taxon>
        <taxon>rosids</taxon>
        <taxon>fabids</taxon>
        <taxon>Fagales</taxon>
        <taxon>Fagaceae</taxon>
        <taxon>Fagus</taxon>
    </lineage>
</organism>
<dbReference type="InterPro" id="IPR042197">
    <property type="entry name" value="Apaf_helical"/>
</dbReference>
<evidence type="ECO:0000256" key="2">
    <source>
        <dbReference type="ARBA" id="ARBA00022737"/>
    </source>
</evidence>
<reference evidence="5" key="1">
    <citation type="submission" date="2018-02" db="EMBL/GenBank/DDBJ databases">
        <authorList>
            <person name="Cohen D.B."/>
            <person name="Kent A.D."/>
        </authorList>
    </citation>
    <scope>NUCLEOTIDE SEQUENCE</scope>
</reference>
<dbReference type="Pfam" id="PF23282">
    <property type="entry name" value="WHD_ROQ1"/>
    <property type="match status" value="1"/>
</dbReference>
<keyword evidence="3" id="KW-0520">NAD</keyword>
<evidence type="ECO:0000256" key="3">
    <source>
        <dbReference type="ARBA" id="ARBA00023027"/>
    </source>
</evidence>
<dbReference type="SMART" id="SM00369">
    <property type="entry name" value="LRR_TYP"/>
    <property type="match status" value="6"/>
</dbReference>
<keyword evidence="2" id="KW-0677">Repeat</keyword>
<dbReference type="InterPro" id="IPR027417">
    <property type="entry name" value="P-loop_NTPase"/>
</dbReference>
<dbReference type="InterPro" id="IPR035897">
    <property type="entry name" value="Toll_tir_struct_dom_sf"/>
</dbReference>
<dbReference type="SUPFAM" id="SSF52540">
    <property type="entry name" value="P-loop containing nucleoside triphosphate hydrolases"/>
    <property type="match status" value="1"/>
</dbReference>
<sequence>MGIVTFRDTEDLERGKSISPELLNAIEKSRFAIIILSRSYASSSWCLDELATIVRCKKEKGLTVLPIFYDVDPSDVRKQTGSFAQAFIEHEQCFMEKVEMWRAALREVADLAGWHRQDKHESEFIQDIVKVLFCKLGSKFSSNTKNLDALELFCSSAFKNELPGEDYMQLSRNVVYYAKGLPLALATLGSFLVGRTMDDWKSALDNLKKIPRREIFDVLKVSYDGLGEMEKEIFLDIACFFRGQTKDQVIEILENCGFDARISISVLIDKSLVSMDNQKLEMHDLLQQMGREIVCQESRKEPGKRNRLWHSKDLLNILTKDMATEAIEAIVVNTYDWVVPKAIQAMVLNSNERDVTLQEFEAFPELFTKMCNLRLLIIHCVDIRNDLNHASNYLRYFPPKELVELNLGTSQLKYLWEGVKRLDKLKCIDLRNSFNLIRTPDFTGLLRLERLYLSGCSNLVDIHPSIGQLRRLVVLDLEGCQSLTNLPSMTTEIEPLKILNPCGCKSQFIGIECLTALTTLNLKACKKLRCLPSNMDSLSSLEKLSLSRCSKLANLPENFWKIKCLKELELSWMSGLEGIWLNGIGGLSSLKCLTLRGNSFVTLPASISQLSKLEALDLWGCLNLRSLPELPSTVKYIYAQHCYNLIQTPDFTGLLRLEELYLSECSKLVEIHPSIGQLRRLVVLDLEGCQSLANFPSMTTEIEPLTILNLCGCKSQFIGIECLTALTTLNLKACEKLQCLPSNMDSLSSLEKLSLSRCSKLANLPENFWKIKCLKELELSWMSGLEGIWLNGIGGLSSLKCLTLRGNSFVTLPASISQLSKLEALDLWGCGKLLSLPELPSTVKYINAQLCYPLRRSTALLILNRYLQGHLSHESSTRKKEVGSRTEFQIIIPAYEIPRWLTHQRIGNSINIELPPNWCNSKWMGFALCATLDACNPHFNVDEFGVPNETFGLTACVIALGDMPHSRYASESFFRVTDDMRRHIWVLYLSCDDWFATVWKGECSQIEVEFRTSNPKLKVRQCGVSLVYEQDVEECNQTIAQRRSNLTA</sequence>
<keyword evidence="1" id="KW-0433">Leucine-rich repeat</keyword>
<dbReference type="GO" id="GO:0006952">
    <property type="term" value="P:defense response"/>
    <property type="evidence" value="ECO:0007669"/>
    <property type="project" value="InterPro"/>
</dbReference>
<accession>A0A2N9I8A1</accession>
<dbReference type="SMART" id="SM00255">
    <property type="entry name" value="TIR"/>
    <property type="match status" value="1"/>
</dbReference>
<dbReference type="GO" id="GO:0007165">
    <property type="term" value="P:signal transduction"/>
    <property type="evidence" value="ECO:0007669"/>
    <property type="project" value="InterPro"/>
</dbReference>
<evidence type="ECO:0000313" key="5">
    <source>
        <dbReference type="EMBL" id="SPD20091.1"/>
    </source>
</evidence>
<dbReference type="AlphaFoldDB" id="A0A2N9I8A1"/>
<dbReference type="Pfam" id="PF20160">
    <property type="entry name" value="C-JID"/>
    <property type="match status" value="1"/>
</dbReference>
<proteinExistence type="predicted"/>
<protein>
    <recommendedName>
        <fullName evidence="4">TIR domain-containing protein</fullName>
    </recommendedName>
</protein>
<dbReference type="PRINTS" id="PR00364">
    <property type="entry name" value="DISEASERSIST"/>
</dbReference>
<dbReference type="SUPFAM" id="SSF52058">
    <property type="entry name" value="L domain-like"/>
    <property type="match status" value="2"/>
</dbReference>
<name>A0A2N9I8A1_FAGSY</name>
<dbReference type="Gene3D" id="1.10.8.430">
    <property type="entry name" value="Helical domain of apoptotic protease-activating factors"/>
    <property type="match status" value="1"/>
</dbReference>
<gene>
    <name evidence="5" type="ORF">FSB_LOCUS47973</name>
</gene>
<dbReference type="PANTHER" id="PTHR11017:SF573">
    <property type="entry name" value="ADP-RIBOSYL CYCLASE_CYCLIC ADP-RIBOSE HYDROLASE"/>
    <property type="match status" value="1"/>
</dbReference>
<dbReference type="InterPro" id="IPR003591">
    <property type="entry name" value="Leu-rich_rpt_typical-subtyp"/>
</dbReference>
<evidence type="ECO:0000259" key="4">
    <source>
        <dbReference type="PROSITE" id="PS50104"/>
    </source>
</evidence>
<dbReference type="InterPro" id="IPR044974">
    <property type="entry name" value="Disease_R_plants"/>
</dbReference>
<dbReference type="InterPro" id="IPR045344">
    <property type="entry name" value="C-JID"/>
</dbReference>
<dbReference type="InterPro" id="IPR000157">
    <property type="entry name" value="TIR_dom"/>
</dbReference>
<dbReference type="PROSITE" id="PS50104">
    <property type="entry name" value="TIR"/>
    <property type="match status" value="1"/>
</dbReference>
<dbReference type="GO" id="GO:0043531">
    <property type="term" value="F:ADP binding"/>
    <property type="evidence" value="ECO:0007669"/>
    <property type="project" value="InterPro"/>
</dbReference>
<dbReference type="EMBL" id="OIVN01004946">
    <property type="protein sequence ID" value="SPD20091.1"/>
    <property type="molecule type" value="Genomic_DNA"/>
</dbReference>
<dbReference type="InterPro" id="IPR032675">
    <property type="entry name" value="LRR_dom_sf"/>
</dbReference>